<comment type="caution">
    <text evidence="5">The sequence shown here is derived from an EMBL/GenBank/DDBJ whole genome shotgun (WGS) entry which is preliminary data.</text>
</comment>
<dbReference type="GO" id="GO:0004596">
    <property type="term" value="F:protein-N-terminal amino-acid acetyltransferase activity"/>
    <property type="evidence" value="ECO:0007669"/>
    <property type="project" value="InterPro"/>
</dbReference>
<keyword evidence="2" id="KW-0012">Acyltransferase</keyword>
<name>A0AAV0SZK4_9STRA</name>
<dbReference type="InterPro" id="IPR044542">
    <property type="entry name" value="NAA30-like"/>
</dbReference>
<accession>A0AAV0SZK4</accession>
<dbReference type="InterPro" id="IPR016181">
    <property type="entry name" value="Acyl_CoA_acyltransferase"/>
</dbReference>
<gene>
    <name evidence="5" type="ORF">PDE001_LOCUS328</name>
</gene>
<organism evidence="5 6">
    <name type="scientific">Peronospora destructor</name>
    <dbReference type="NCBI Taxonomy" id="86335"/>
    <lineage>
        <taxon>Eukaryota</taxon>
        <taxon>Sar</taxon>
        <taxon>Stramenopiles</taxon>
        <taxon>Oomycota</taxon>
        <taxon>Peronosporomycetes</taxon>
        <taxon>Peronosporales</taxon>
        <taxon>Peronosporaceae</taxon>
        <taxon>Peronospora</taxon>
    </lineage>
</organism>
<dbReference type="PANTHER" id="PTHR45896:SF1">
    <property type="entry name" value="N-ALPHA-ACETYLTRANSFERASE 30"/>
    <property type="match status" value="1"/>
</dbReference>
<dbReference type="Gene3D" id="3.40.630.30">
    <property type="match status" value="1"/>
</dbReference>
<dbReference type="InterPro" id="IPR000182">
    <property type="entry name" value="GNAT_dom"/>
</dbReference>
<feature type="domain" description="N-acetyltransferase" evidence="4">
    <location>
        <begin position="16"/>
        <end position="182"/>
    </location>
</feature>
<dbReference type="CDD" id="cd04301">
    <property type="entry name" value="NAT_SF"/>
    <property type="match status" value="1"/>
</dbReference>
<comment type="similarity">
    <text evidence="3">Belongs to the acetyltransferase family. MAK3 subfamily.</text>
</comment>
<evidence type="ECO:0000256" key="2">
    <source>
        <dbReference type="ARBA" id="ARBA00023315"/>
    </source>
</evidence>
<dbReference type="SUPFAM" id="SSF55729">
    <property type="entry name" value="Acyl-CoA N-acyltransferases (Nat)"/>
    <property type="match status" value="1"/>
</dbReference>
<evidence type="ECO:0000256" key="3">
    <source>
        <dbReference type="ARBA" id="ARBA00024025"/>
    </source>
</evidence>
<dbReference type="PANTHER" id="PTHR45896">
    <property type="entry name" value="N-ALPHA-ACETYLTRANSFERASE 30"/>
    <property type="match status" value="1"/>
</dbReference>
<evidence type="ECO:0000256" key="1">
    <source>
        <dbReference type="ARBA" id="ARBA00022679"/>
    </source>
</evidence>
<dbReference type="FunFam" id="3.40.630.30:FF:000051">
    <property type="entry name" value="N-alpha-acetyltransferase MAK3 isoform A"/>
    <property type="match status" value="1"/>
</dbReference>
<dbReference type="EMBL" id="CANTFM010000053">
    <property type="protein sequence ID" value="CAI5709808.1"/>
    <property type="molecule type" value="Genomic_DNA"/>
</dbReference>
<evidence type="ECO:0000313" key="5">
    <source>
        <dbReference type="EMBL" id="CAI5709808.1"/>
    </source>
</evidence>
<proteinExistence type="inferred from homology"/>
<dbReference type="AlphaFoldDB" id="A0AAV0SZK4"/>
<dbReference type="PROSITE" id="PS51186">
    <property type="entry name" value="GNAT"/>
    <property type="match status" value="1"/>
</dbReference>
<dbReference type="Proteomes" id="UP001162029">
    <property type="component" value="Unassembled WGS sequence"/>
</dbReference>
<dbReference type="Pfam" id="PF00583">
    <property type="entry name" value="Acetyltransf_1"/>
    <property type="match status" value="1"/>
</dbReference>
<evidence type="ECO:0000313" key="6">
    <source>
        <dbReference type="Proteomes" id="UP001162029"/>
    </source>
</evidence>
<evidence type="ECO:0000259" key="4">
    <source>
        <dbReference type="PROSITE" id="PS51186"/>
    </source>
</evidence>
<protein>
    <recommendedName>
        <fullName evidence="4">N-acetyltransferase domain-containing protein</fullName>
    </recommendedName>
</protein>
<sequence>MAKSKSSPLAADADAVVFSTYQGEKQLAELVQLIDKDLSEPYSIFTYRYFLYNWPQLSILARVQHKLVGVIICRQEPLGATPEETGDDGLSDQKDPKRHWRGYIAMLAVEKQFRHRGIGSQLAQKAIERMRDDGCEEVMLETEIANNGAIRLYENLGFVRDERLVKYYLNGGDAYRLKLWLQ</sequence>
<keyword evidence="1" id="KW-0808">Transferase</keyword>
<dbReference type="GO" id="GO:0031417">
    <property type="term" value="C:NatC complex"/>
    <property type="evidence" value="ECO:0007669"/>
    <property type="project" value="TreeGrafter"/>
</dbReference>
<keyword evidence="6" id="KW-1185">Reference proteome</keyword>
<reference evidence="5" key="1">
    <citation type="submission" date="2022-12" db="EMBL/GenBank/DDBJ databases">
        <authorList>
            <person name="Webb A."/>
        </authorList>
    </citation>
    <scope>NUCLEOTIDE SEQUENCE</scope>
    <source>
        <strain evidence="5">Pd1</strain>
    </source>
</reference>